<evidence type="ECO:0000256" key="4">
    <source>
        <dbReference type="ARBA" id="ARBA00022490"/>
    </source>
</evidence>
<dbReference type="InterPro" id="IPR002114">
    <property type="entry name" value="PTS_HPr_Ser_P_site"/>
</dbReference>
<protein>
    <recommendedName>
        <fullName evidence="3">Phosphocarrier protein HPr</fullName>
    </recommendedName>
</protein>
<dbReference type="Proteomes" id="UP000062160">
    <property type="component" value="Unassembled WGS sequence"/>
</dbReference>
<sequence>MIQQTVTVKNKTGLHARPAALFVQAANKFKSEIFIEKEGKKVNAKSIMGVMSLAVSQGTQITISAEGEDEKEAVEKLVELIESKFGEE</sequence>
<dbReference type="GO" id="GO:0005737">
    <property type="term" value="C:cytoplasm"/>
    <property type="evidence" value="ECO:0007669"/>
    <property type="project" value="UniProtKB-SubCell"/>
</dbReference>
<gene>
    <name evidence="7" type="ORF">TSYNT_5280</name>
</gene>
<dbReference type="CDD" id="cd00367">
    <property type="entry name" value="PTS-HPr_like"/>
    <property type="match status" value="1"/>
</dbReference>
<evidence type="ECO:0000256" key="3">
    <source>
        <dbReference type="ARBA" id="ARBA00020422"/>
    </source>
</evidence>
<dbReference type="InterPro" id="IPR050399">
    <property type="entry name" value="HPr"/>
</dbReference>
<evidence type="ECO:0000313" key="7">
    <source>
        <dbReference type="EMBL" id="GAQ24452.1"/>
    </source>
</evidence>
<dbReference type="STRING" id="224999.GCA_001485475_00434"/>
<comment type="subcellular location">
    <subcellularLocation>
        <location evidence="2">Cytoplasm</location>
    </subcellularLocation>
</comment>
<name>A0A0U9HEZ2_9FIRM</name>
<reference evidence="7" key="1">
    <citation type="journal article" date="2016" name="Genome Announc.">
        <title>Draft Genome Sequence of the Syntrophic Lactate-Degrading Bacterium Tepidanaerobacter syntrophicus JLT.</title>
        <authorList>
            <person name="Matsuura N."/>
            <person name="Ohashi A."/>
            <person name="Tourlousse D.M."/>
            <person name="Sekiguchi Y."/>
        </authorList>
    </citation>
    <scope>NUCLEOTIDE SEQUENCE [LARGE SCALE GENOMIC DNA]</scope>
    <source>
        <strain evidence="7">JL</strain>
    </source>
</reference>
<proteinExistence type="predicted"/>
<keyword evidence="4" id="KW-0963">Cytoplasm</keyword>
<keyword evidence="5" id="KW-0598">Phosphotransferase system</keyword>
<evidence type="ECO:0000256" key="1">
    <source>
        <dbReference type="ARBA" id="ARBA00003681"/>
    </source>
</evidence>
<dbReference type="AlphaFoldDB" id="A0A0U9HEZ2"/>
<comment type="function">
    <text evidence="1">General (non sugar-specific) component of the phosphoenolpyruvate-dependent sugar phosphotransferase system (sugar PTS). This major carbohydrate active-transport system catalyzes the phosphorylation of incoming sugar substrates concomitantly with their translocation across the cell membrane. The phosphoryl group from phosphoenolpyruvate (PEP) is transferred to the phosphoryl carrier protein HPr by enzyme I. Phospho-HPr then transfers it to the PTS EIIA domain.</text>
</comment>
<dbReference type="Pfam" id="PF00381">
    <property type="entry name" value="PTS-HPr"/>
    <property type="match status" value="1"/>
</dbReference>
<dbReference type="PRINTS" id="PR00107">
    <property type="entry name" value="PHOSPHOCPHPR"/>
</dbReference>
<dbReference type="InterPro" id="IPR000032">
    <property type="entry name" value="HPr-like"/>
</dbReference>
<dbReference type="PROSITE" id="PS00589">
    <property type="entry name" value="PTS_HPR_SER"/>
    <property type="match status" value="1"/>
</dbReference>
<dbReference type="EMBL" id="DF976999">
    <property type="protein sequence ID" value="GAQ24452.1"/>
    <property type="molecule type" value="Genomic_DNA"/>
</dbReference>
<evidence type="ECO:0000256" key="2">
    <source>
        <dbReference type="ARBA" id="ARBA00004496"/>
    </source>
</evidence>
<dbReference type="PROSITE" id="PS00369">
    <property type="entry name" value="PTS_HPR_HIS"/>
    <property type="match status" value="1"/>
</dbReference>
<organism evidence="7">
    <name type="scientific">Tepidanaerobacter syntrophicus</name>
    <dbReference type="NCBI Taxonomy" id="224999"/>
    <lineage>
        <taxon>Bacteria</taxon>
        <taxon>Bacillati</taxon>
        <taxon>Bacillota</taxon>
        <taxon>Clostridia</taxon>
        <taxon>Thermosediminibacterales</taxon>
        <taxon>Tepidanaerobacteraceae</taxon>
        <taxon>Tepidanaerobacter</taxon>
    </lineage>
</organism>
<keyword evidence="8" id="KW-1185">Reference proteome</keyword>
<dbReference type="RefSeq" id="WP_059031520.1">
    <property type="nucleotide sequence ID" value="NZ_BSDN01000001.1"/>
</dbReference>
<accession>A0A0U9HEZ2</accession>
<dbReference type="Gene3D" id="3.30.1340.10">
    <property type="entry name" value="HPr-like"/>
    <property type="match status" value="1"/>
</dbReference>
<dbReference type="PANTHER" id="PTHR33705:SF2">
    <property type="entry name" value="PHOSPHOCARRIER PROTEIN NPR"/>
    <property type="match status" value="1"/>
</dbReference>
<dbReference type="OrthoDB" id="9809047at2"/>
<dbReference type="SUPFAM" id="SSF55594">
    <property type="entry name" value="HPr-like"/>
    <property type="match status" value="1"/>
</dbReference>
<dbReference type="NCBIfam" id="TIGR01003">
    <property type="entry name" value="PTS_HPr_family"/>
    <property type="match status" value="1"/>
</dbReference>
<dbReference type="InterPro" id="IPR001020">
    <property type="entry name" value="PTS_HPr_His_P_site"/>
</dbReference>
<dbReference type="InterPro" id="IPR035895">
    <property type="entry name" value="HPr-like_sf"/>
</dbReference>
<evidence type="ECO:0000313" key="8">
    <source>
        <dbReference type="Proteomes" id="UP000062160"/>
    </source>
</evidence>
<dbReference type="NCBIfam" id="NF010354">
    <property type="entry name" value="PRK13782.1"/>
    <property type="match status" value="1"/>
</dbReference>
<dbReference type="GO" id="GO:0009401">
    <property type="term" value="P:phosphoenolpyruvate-dependent sugar phosphotransferase system"/>
    <property type="evidence" value="ECO:0007669"/>
    <property type="project" value="UniProtKB-KW"/>
</dbReference>
<dbReference type="PANTHER" id="PTHR33705">
    <property type="entry name" value="PHOSPHOCARRIER PROTEIN HPR"/>
    <property type="match status" value="1"/>
</dbReference>
<feature type="domain" description="HPr" evidence="6">
    <location>
        <begin position="1"/>
        <end position="88"/>
    </location>
</feature>
<dbReference type="PROSITE" id="PS51350">
    <property type="entry name" value="PTS_HPR_DOM"/>
    <property type="match status" value="1"/>
</dbReference>
<evidence type="ECO:0000259" key="6">
    <source>
        <dbReference type="PROSITE" id="PS51350"/>
    </source>
</evidence>
<evidence type="ECO:0000256" key="5">
    <source>
        <dbReference type="ARBA" id="ARBA00022683"/>
    </source>
</evidence>